<evidence type="ECO:0000313" key="4">
    <source>
        <dbReference type="EMBL" id="KRG19979.1"/>
    </source>
</evidence>
<dbReference type="Gene3D" id="1.20.1050.10">
    <property type="match status" value="1"/>
</dbReference>
<dbReference type="InterPro" id="IPR004045">
    <property type="entry name" value="Glutathione_S-Trfase_N"/>
</dbReference>
<dbReference type="EMBL" id="LKHV01000001">
    <property type="protein sequence ID" value="KRG19979.1"/>
    <property type="molecule type" value="Genomic_DNA"/>
</dbReference>
<evidence type="ECO:0000313" key="6">
    <source>
        <dbReference type="Proteomes" id="UP000051494"/>
    </source>
</evidence>
<dbReference type="AlphaFoldDB" id="A0A0Q9YH82"/>
<dbReference type="CDD" id="cd03188">
    <property type="entry name" value="GST_C_Beta"/>
    <property type="match status" value="1"/>
</dbReference>
<dbReference type="InterPro" id="IPR036249">
    <property type="entry name" value="Thioredoxin-like_sf"/>
</dbReference>
<dbReference type="Pfam" id="PF00043">
    <property type="entry name" value="GST_C"/>
    <property type="match status" value="1"/>
</dbReference>
<feature type="domain" description="GST C-terminal" evidence="3">
    <location>
        <begin position="87"/>
        <end position="203"/>
    </location>
</feature>
<dbReference type="PROSITE" id="PS50405">
    <property type="entry name" value="GST_CTER"/>
    <property type="match status" value="1"/>
</dbReference>
<dbReference type="EC" id="2.5.1.18" evidence="4 5"/>
<dbReference type="SFLD" id="SFLDG01150">
    <property type="entry name" value="Main.1:_Beta-like"/>
    <property type="match status" value="1"/>
</dbReference>
<dbReference type="InterPro" id="IPR040079">
    <property type="entry name" value="Glutathione_S-Trfase"/>
</dbReference>
<dbReference type="PATRIC" id="fig|1590042.3.peg.204"/>
<dbReference type="CDD" id="cd03057">
    <property type="entry name" value="GST_N_Beta"/>
    <property type="match status" value="1"/>
</dbReference>
<evidence type="ECO:0000313" key="5">
    <source>
        <dbReference type="EMBL" id="MCS5708444.1"/>
    </source>
</evidence>
<dbReference type="STRING" id="437022.CC99x_00200"/>
<dbReference type="Gene3D" id="3.40.30.10">
    <property type="entry name" value="Glutaredoxin"/>
    <property type="match status" value="1"/>
</dbReference>
<evidence type="ECO:0000259" key="2">
    <source>
        <dbReference type="PROSITE" id="PS50404"/>
    </source>
</evidence>
<dbReference type="InterPro" id="IPR036282">
    <property type="entry name" value="Glutathione-S-Trfase_C_sf"/>
</dbReference>
<name>A0A0Q9YH82_9GAMM</name>
<dbReference type="Pfam" id="PF02798">
    <property type="entry name" value="GST_N"/>
    <property type="match status" value="1"/>
</dbReference>
<dbReference type="PANTHER" id="PTHR44051">
    <property type="entry name" value="GLUTATHIONE S-TRANSFERASE-RELATED"/>
    <property type="match status" value="1"/>
</dbReference>
<keyword evidence="4" id="KW-0808">Transferase</keyword>
<dbReference type="Proteomes" id="UP000051494">
    <property type="component" value="Unassembled WGS sequence"/>
</dbReference>
<dbReference type="SUPFAM" id="SSF52833">
    <property type="entry name" value="Thioredoxin-like"/>
    <property type="match status" value="1"/>
</dbReference>
<accession>A0A0Q9YH82</accession>
<protein>
    <submittedName>
        <fullName evidence="4">Glutathione S-transferase GST-6.0</fullName>
    </submittedName>
    <submittedName>
        <fullName evidence="5">Glutathione transferase GstA</fullName>
        <ecNumber evidence="4 5">2.5.1.18</ecNumber>
    </submittedName>
</protein>
<feature type="domain" description="GST N-terminal" evidence="2">
    <location>
        <begin position="1"/>
        <end position="81"/>
    </location>
</feature>
<evidence type="ECO:0000256" key="1">
    <source>
        <dbReference type="RuleBase" id="RU003494"/>
    </source>
</evidence>
<dbReference type="SUPFAM" id="SSF47616">
    <property type="entry name" value="GST C-terminal domain-like"/>
    <property type="match status" value="1"/>
</dbReference>
<comment type="caution">
    <text evidence="4">The sequence shown here is derived from an EMBL/GenBank/DDBJ whole genome shotgun (WGS) entry which is preliminary data.</text>
</comment>
<comment type="similarity">
    <text evidence="1">Belongs to the GST superfamily.</text>
</comment>
<dbReference type="SFLD" id="SFLDG00358">
    <property type="entry name" value="Main_(cytGST)"/>
    <property type="match status" value="1"/>
</dbReference>
<sequence>MKLYYSSGACSLAPHIILAECGEKYTLEKVDLQNKKTESGKDFLLINMKGYVPALELNNKEILTEVGVILQYIAHQHPAAQLVAESNSFEHYKMLEWLSFISSEIHKNFGSLFAPQIPETYVEMIKAKINNRLKVLEQALEGKQYLFANRFTILDAYLFTVLRWAHHLKIPVENFAAVTDYFSRIKERPSVKQAMQEEGLIKP</sequence>
<reference evidence="4" key="1">
    <citation type="submission" date="2015-09" db="EMBL/GenBank/DDBJ databases">
        <title>Draft Genome Sequences of Two Novel Amoeba-resistant Intranuclear Bacteria, Candidatus Berkiella cookevillensis and Candidatus Berkiella aquae.</title>
        <authorList>
            <person name="Mehari Y.T."/>
            <person name="Arivett B.A."/>
            <person name="Farone A.L."/>
            <person name="Gunderson J.H."/>
            <person name="Farone M.B."/>
        </authorList>
    </citation>
    <scope>NUCLEOTIDE SEQUENCE [LARGE SCALE GENOMIC DNA]</scope>
    <source>
        <strain evidence="4">CC99</strain>
    </source>
</reference>
<dbReference type="InterPro" id="IPR004046">
    <property type="entry name" value="GST_C"/>
</dbReference>
<dbReference type="SFLD" id="SFLDS00019">
    <property type="entry name" value="Glutathione_Transferase_(cytos"/>
    <property type="match status" value="1"/>
</dbReference>
<reference evidence="5" key="2">
    <citation type="journal article" date="2016" name="Genome Announc.">
        <title>Draft Genome Sequences of Two Novel Amoeba-Resistant Intranuclear Bacteria, 'Candidatus Berkiella cookevillensis' and 'Candidatus Berkiella aquae'.</title>
        <authorList>
            <person name="Mehari Y.T."/>
            <person name="Arivett B.A."/>
            <person name="Farone A.L."/>
            <person name="Gunderson J.H."/>
            <person name="Farone M.B."/>
        </authorList>
    </citation>
    <scope>NUCLEOTIDE SEQUENCE</scope>
    <source>
        <strain evidence="5">CC99</strain>
    </source>
</reference>
<reference evidence="5" key="3">
    <citation type="submission" date="2021-06" db="EMBL/GenBank/DDBJ databases">
        <title>Genomic Description and Analysis of Intracellular Bacteria, Candidatus Berkiella cookevillensis and Candidatus Berkiella aquae.</title>
        <authorList>
            <person name="Kidane D.T."/>
            <person name="Mehari Y.T."/>
            <person name="Rice F.C."/>
            <person name="Arivett B.A."/>
            <person name="Farone A.L."/>
            <person name="Berk S.G."/>
            <person name="Farone M.B."/>
        </authorList>
    </citation>
    <scope>NUCLEOTIDE SEQUENCE</scope>
    <source>
        <strain evidence="5">CC99</strain>
    </source>
</reference>
<evidence type="ECO:0000259" key="3">
    <source>
        <dbReference type="PROSITE" id="PS50405"/>
    </source>
</evidence>
<dbReference type="GO" id="GO:0004364">
    <property type="term" value="F:glutathione transferase activity"/>
    <property type="evidence" value="ECO:0007669"/>
    <property type="project" value="UniProtKB-EC"/>
</dbReference>
<dbReference type="NCBIfam" id="NF007831">
    <property type="entry name" value="PRK10542.1"/>
    <property type="match status" value="1"/>
</dbReference>
<dbReference type="PROSITE" id="PS50404">
    <property type="entry name" value="GST_NTER"/>
    <property type="match status" value="1"/>
</dbReference>
<dbReference type="PANTHER" id="PTHR44051:SF8">
    <property type="entry name" value="GLUTATHIONE S-TRANSFERASE GSTA"/>
    <property type="match status" value="1"/>
</dbReference>
<dbReference type="RefSeq" id="WP_057622722.1">
    <property type="nucleotide sequence ID" value="NZ_LKHV02000001.1"/>
</dbReference>
<dbReference type="OrthoDB" id="8772754at2"/>
<dbReference type="EMBL" id="LKHV02000001">
    <property type="protein sequence ID" value="MCS5708444.1"/>
    <property type="molecule type" value="Genomic_DNA"/>
</dbReference>
<gene>
    <name evidence="4" type="primary">gstB</name>
    <name evidence="5" type="synonym">gstA</name>
    <name evidence="4" type="ORF">CC99x_00200</name>
    <name evidence="5" type="ORF">CC99x_005935</name>
</gene>
<dbReference type="InterPro" id="IPR010987">
    <property type="entry name" value="Glutathione-S-Trfase_C-like"/>
</dbReference>
<proteinExistence type="inferred from homology"/>
<keyword evidence="6" id="KW-1185">Reference proteome</keyword>
<organism evidence="4">
    <name type="scientific">Candidatus Berkiella cookevillensis</name>
    <dbReference type="NCBI Taxonomy" id="437022"/>
    <lineage>
        <taxon>Bacteria</taxon>
        <taxon>Pseudomonadati</taxon>
        <taxon>Pseudomonadota</taxon>
        <taxon>Gammaproteobacteria</taxon>
        <taxon>Candidatus Berkiellales</taxon>
        <taxon>Candidatus Berkiellaceae</taxon>
        <taxon>Candidatus Berkiella</taxon>
    </lineage>
</organism>